<dbReference type="OrthoDB" id="195316at2"/>
<sequence>MRAFLSITMSGALTVPTLAAEMNVSIEIPKLNVAEYHRPYVAIWLEKPDQSFVGNLAVWYDVKLKNNEGTKWLKDMRQWWRKSGRELDMPVDGLSSATRAPGEHKISVALDKLPVKDLAAGEYQLVVEAAREVGGRELLRVPFQWPAKTAQSLKFKGEHELGSIALDLKP</sequence>
<reference evidence="1 2" key="1">
    <citation type="submission" date="2017-05" db="EMBL/GenBank/DDBJ databases">
        <title>Full genome sequence of Pseudorhodoplanes sinuspersici.</title>
        <authorList>
            <person name="Dastgheib S.M.M."/>
            <person name="Shavandi M."/>
            <person name="Tirandaz H."/>
        </authorList>
    </citation>
    <scope>NUCLEOTIDE SEQUENCE [LARGE SCALE GENOMIC DNA]</scope>
    <source>
        <strain evidence="1 2">RIPI110</strain>
    </source>
</reference>
<gene>
    <name evidence="1" type="ORF">CAK95_19200</name>
</gene>
<evidence type="ECO:0000313" key="2">
    <source>
        <dbReference type="Proteomes" id="UP000194137"/>
    </source>
</evidence>
<name>A0A1W6ZUH1_9HYPH</name>
<protein>
    <submittedName>
        <fullName evidence="1">Uncharacterized protein</fullName>
    </submittedName>
</protein>
<proteinExistence type="predicted"/>
<dbReference type="Proteomes" id="UP000194137">
    <property type="component" value="Chromosome"/>
</dbReference>
<dbReference type="STRING" id="1235591.CAK95_19200"/>
<dbReference type="Pfam" id="PF10029">
    <property type="entry name" value="DUF2271"/>
    <property type="match status" value="1"/>
</dbReference>
<dbReference type="PIRSF" id="PIRSF014995">
    <property type="entry name" value="UCP014995"/>
    <property type="match status" value="1"/>
</dbReference>
<organism evidence="1 2">
    <name type="scientific">Pseudorhodoplanes sinuspersici</name>
    <dbReference type="NCBI Taxonomy" id="1235591"/>
    <lineage>
        <taxon>Bacteria</taxon>
        <taxon>Pseudomonadati</taxon>
        <taxon>Pseudomonadota</taxon>
        <taxon>Alphaproteobacteria</taxon>
        <taxon>Hyphomicrobiales</taxon>
        <taxon>Pseudorhodoplanes</taxon>
    </lineage>
</organism>
<evidence type="ECO:0000313" key="1">
    <source>
        <dbReference type="EMBL" id="ARQ00982.1"/>
    </source>
</evidence>
<dbReference type="AlphaFoldDB" id="A0A1W6ZUH1"/>
<accession>A0A1W6ZUH1</accession>
<dbReference type="KEGG" id="psin:CAK95_19200"/>
<keyword evidence="2" id="KW-1185">Reference proteome</keyword>
<dbReference type="InterPro" id="IPR014469">
    <property type="entry name" value="DUF2271"/>
</dbReference>
<dbReference type="EMBL" id="CP021112">
    <property type="protein sequence ID" value="ARQ00982.1"/>
    <property type="molecule type" value="Genomic_DNA"/>
</dbReference>
<dbReference type="RefSeq" id="WP_086089377.1">
    <property type="nucleotide sequence ID" value="NZ_CP021112.1"/>
</dbReference>